<sequence length="100" mass="11374">MEFIEPWTAIAESIGSTFVNELQQELPAESMLYGCQVKAIAQRIDCDDVLFSLDGSSQLAVVHLTWSGKSEQHPWPSTELFTDEYEFQLKRMLPDAEAYN</sequence>
<dbReference type="EMBL" id="JAUQSY010000014">
    <property type="protein sequence ID" value="MDO7876784.1"/>
    <property type="molecule type" value="Genomic_DNA"/>
</dbReference>
<dbReference type="RefSeq" id="WP_305008169.1">
    <property type="nucleotide sequence ID" value="NZ_JAUQSY010000014.1"/>
</dbReference>
<reference evidence="1" key="1">
    <citation type="submission" date="2023-07" db="EMBL/GenBank/DDBJ databases">
        <authorList>
            <person name="Kim M.K."/>
        </authorList>
    </citation>
    <scope>NUCLEOTIDE SEQUENCE</scope>
    <source>
        <strain evidence="1">ASUV-10-1</strain>
    </source>
</reference>
<protein>
    <submittedName>
        <fullName evidence="1">Uncharacterized protein</fullName>
    </submittedName>
</protein>
<dbReference type="Proteomes" id="UP001176429">
    <property type="component" value="Unassembled WGS sequence"/>
</dbReference>
<accession>A0ABT9BET9</accession>
<name>A0ABT9BET9_9BACT</name>
<comment type="caution">
    <text evidence="1">The sequence shown here is derived from an EMBL/GenBank/DDBJ whole genome shotgun (WGS) entry which is preliminary data.</text>
</comment>
<evidence type="ECO:0000313" key="2">
    <source>
        <dbReference type="Proteomes" id="UP001176429"/>
    </source>
</evidence>
<keyword evidence="2" id="KW-1185">Reference proteome</keyword>
<organism evidence="1 2">
    <name type="scientific">Hymenobacter aranciens</name>
    <dbReference type="NCBI Taxonomy" id="3063996"/>
    <lineage>
        <taxon>Bacteria</taxon>
        <taxon>Pseudomonadati</taxon>
        <taxon>Bacteroidota</taxon>
        <taxon>Cytophagia</taxon>
        <taxon>Cytophagales</taxon>
        <taxon>Hymenobacteraceae</taxon>
        <taxon>Hymenobacter</taxon>
    </lineage>
</organism>
<proteinExistence type="predicted"/>
<gene>
    <name evidence="1" type="ORF">Q5H93_18710</name>
</gene>
<evidence type="ECO:0000313" key="1">
    <source>
        <dbReference type="EMBL" id="MDO7876784.1"/>
    </source>
</evidence>